<feature type="region of interest" description="Disordered" evidence="1">
    <location>
        <begin position="1"/>
        <end position="20"/>
    </location>
</feature>
<keyword evidence="3" id="KW-1185">Reference proteome</keyword>
<name>A0A9P8N2H3_9HYPO</name>
<dbReference type="RefSeq" id="XP_044723230.1">
    <property type="nucleotide sequence ID" value="XM_044862204.1"/>
</dbReference>
<evidence type="ECO:0000313" key="3">
    <source>
        <dbReference type="Proteomes" id="UP000824596"/>
    </source>
</evidence>
<protein>
    <submittedName>
        <fullName evidence="2">Uncharacterized protein</fullName>
    </submittedName>
</protein>
<dbReference type="GeneID" id="68352862"/>
<proteinExistence type="predicted"/>
<dbReference type="EMBL" id="JAIZPD010000003">
    <property type="protein sequence ID" value="KAH0965717.1"/>
    <property type="molecule type" value="Genomic_DNA"/>
</dbReference>
<dbReference type="Proteomes" id="UP000824596">
    <property type="component" value="Unassembled WGS sequence"/>
</dbReference>
<reference evidence="2" key="1">
    <citation type="submission" date="2021-09" db="EMBL/GenBank/DDBJ databases">
        <title>A high-quality genome of the endoparasitic fungus Hirsutella rhossiliensis with a comparison of Hirsutella genomes reveals transposable elements contributing to genome size variation.</title>
        <authorList>
            <person name="Lin R."/>
            <person name="Jiao Y."/>
            <person name="Sun X."/>
            <person name="Ling J."/>
            <person name="Xie B."/>
            <person name="Cheng X."/>
        </authorList>
    </citation>
    <scope>NUCLEOTIDE SEQUENCE</scope>
    <source>
        <strain evidence="2">HR02</strain>
    </source>
</reference>
<accession>A0A9P8N2H3</accession>
<sequence length="167" mass="19080">MEEAPPSPPSPPSPPCSAPTAPLSVSQLVRLHRRERLLVRPIHWTDRHLELLGCSFGDPSRAPPKTTPVLFGRRGSGYLRYAFKHREWRVQFRETALLDVLATAGPFADRFGASFLTLPSLLRLTNDIDRQNIRFAFNRRHVQTLRCTIFLPKIQQEPDPWPPLLLT</sequence>
<feature type="compositionally biased region" description="Pro residues" evidence="1">
    <location>
        <begin position="1"/>
        <end position="17"/>
    </location>
</feature>
<evidence type="ECO:0000256" key="1">
    <source>
        <dbReference type="SAM" id="MobiDB-lite"/>
    </source>
</evidence>
<gene>
    <name evidence="2" type="ORF">HRG_03733</name>
</gene>
<organism evidence="2 3">
    <name type="scientific">Hirsutella rhossiliensis</name>
    <dbReference type="NCBI Taxonomy" id="111463"/>
    <lineage>
        <taxon>Eukaryota</taxon>
        <taxon>Fungi</taxon>
        <taxon>Dikarya</taxon>
        <taxon>Ascomycota</taxon>
        <taxon>Pezizomycotina</taxon>
        <taxon>Sordariomycetes</taxon>
        <taxon>Hypocreomycetidae</taxon>
        <taxon>Hypocreales</taxon>
        <taxon>Ophiocordycipitaceae</taxon>
        <taxon>Hirsutella</taxon>
    </lineage>
</organism>
<comment type="caution">
    <text evidence="2">The sequence shown here is derived from an EMBL/GenBank/DDBJ whole genome shotgun (WGS) entry which is preliminary data.</text>
</comment>
<dbReference type="AlphaFoldDB" id="A0A9P8N2H3"/>
<dbReference type="OrthoDB" id="5343483at2759"/>
<evidence type="ECO:0000313" key="2">
    <source>
        <dbReference type="EMBL" id="KAH0965717.1"/>
    </source>
</evidence>